<evidence type="ECO:0000313" key="3">
    <source>
        <dbReference type="EMBL" id="RKD90572.1"/>
    </source>
</evidence>
<dbReference type="PANTHER" id="PTHR45663:SF11">
    <property type="entry name" value="GEO12009P1"/>
    <property type="match status" value="1"/>
</dbReference>
<comment type="caution">
    <text evidence="3">The sequence shown here is derived from an EMBL/GenBank/DDBJ whole genome shotgun (WGS) entry which is preliminary data.</text>
</comment>
<evidence type="ECO:0000313" key="4">
    <source>
        <dbReference type="Proteomes" id="UP000283387"/>
    </source>
</evidence>
<dbReference type="OrthoDB" id="9790390at2"/>
<proteinExistence type="predicted"/>
<dbReference type="InterPro" id="IPR036249">
    <property type="entry name" value="Thioredoxin-like_sf"/>
</dbReference>
<dbReference type="AlphaFoldDB" id="A0A419W535"/>
<dbReference type="PROSITE" id="PS51257">
    <property type="entry name" value="PROKAR_LIPOPROTEIN"/>
    <property type="match status" value="1"/>
</dbReference>
<dbReference type="CDD" id="cd02947">
    <property type="entry name" value="TRX_family"/>
    <property type="match status" value="1"/>
</dbReference>
<dbReference type="EMBL" id="RAPN01000001">
    <property type="protein sequence ID" value="RKD90572.1"/>
    <property type="molecule type" value="Genomic_DNA"/>
</dbReference>
<dbReference type="PROSITE" id="PS51352">
    <property type="entry name" value="THIOREDOXIN_2"/>
    <property type="match status" value="1"/>
</dbReference>
<dbReference type="Gene3D" id="3.40.30.10">
    <property type="entry name" value="Glutaredoxin"/>
    <property type="match status" value="1"/>
</dbReference>
<feature type="signal peptide" evidence="1">
    <location>
        <begin position="1"/>
        <end position="21"/>
    </location>
</feature>
<keyword evidence="1" id="KW-0732">Signal</keyword>
<organism evidence="3 4">
    <name type="scientific">Mangrovibacterium diazotrophicum</name>
    <dbReference type="NCBI Taxonomy" id="1261403"/>
    <lineage>
        <taxon>Bacteria</taxon>
        <taxon>Pseudomonadati</taxon>
        <taxon>Bacteroidota</taxon>
        <taxon>Bacteroidia</taxon>
        <taxon>Marinilabiliales</taxon>
        <taxon>Prolixibacteraceae</taxon>
        <taxon>Mangrovibacterium</taxon>
    </lineage>
</organism>
<sequence>MRNIFLAFSFAVLTLTSCASGSKTENQTQNPDDPQEHSVSLISKEQFLKEVWNYEDSPNEWKFLGDKPVIIDFYADWCGPCKIAGPILEDVAKEYDGKVIVYKIDTQRERELASVFGISSIPAFLYIPVEGKPMMTAGIGRTKDQTRQMFVDNIESHLLKNKQ</sequence>
<gene>
    <name evidence="3" type="ORF">BC643_0912</name>
</gene>
<dbReference type="Pfam" id="PF00085">
    <property type="entry name" value="Thioredoxin"/>
    <property type="match status" value="1"/>
</dbReference>
<protein>
    <submittedName>
        <fullName evidence="3">Thioredoxin</fullName>
    </submittedName>
</protein>
<dbReference type="InterPro" id="IPR013766">
    <property type="entry name" value="Thioredoxin_domain"/>
</dbReference>
<dbReference type="PRINTS" id="PR00421">
    <property type="entry name" value="THIOREDOXIN"/>
</dbReference>
<dbReference type="RefSeq" id="WP_120271969.1">
    <property type="nucleotide sequence ID" value="NZ_RAPN01000001.1"/>
</dbReference>
<dbReference type="PANTHER" id="PTHR45663">
    <property type="entry name" value="GEO12009P1"/>
    <property type="match status" value="1"/>
</dbReference>
<name>A0A419W535_9BACT</name>
<dbReference type="GO" id="GO:0005829">
    <property type="term" value="C:cytosol"/>
    <property type="evidence" value="ECO:0007669"/>
    <property type="project" value="TreeGrafter"/>
</dbReference>
<evidence type="ECO:0000256" key="1">
    <source>
        <dbReference type="SAM" id="SignalP"/>
    </source>
</evidence>
<evidence type="ECO:0000259" key="2">
    <source>
        <dbReference type="PROSITE" id="PS51352"/>
    </source>
</evidence>
<feature type="chain" id="PRO_5019387299" evidence="1">
    <location>
        <begin position="22"/>
        <end position="163"/>
    </location>
</feature>
<dbReference type="GO" id="GO:0015035">
    <property type="term" value="F:protein-disulfide reductase activity"/>
    <property type="evidence" value="ECO:0007669"/>
    <property type="project" value="TreeGrafter"/>
</dbReference>
<dbReference type="GO" id="GO:0045454">
    <property type="term" value="P:cell redox homeostasis"/>
    <property type="evidence" value="ECO:0007669"/>
    <property type="project" value="TreeGrafter"/>
</dbReference>
<keyword evidence="4" id="KW-1185">Reference proteome</keyword>
<accession>A0A419W535</accession>
<dbReference type="SUPFAM" id="SSF52833">
    <property type="entry name" value="Thioredoxin-like"/>
    <property type="match status" value="1"/>
</dbReference>
<reference evidence="3 4" key="1">
    <citation type="submission" date="2018-09" db="EMBL/GenBank/DDBJ databases">
        <title>Genomic Encyclopedia of Archaeal and Bacterial Type Strains, Phase II (KMG-II): from individual species to whole genera.</title>
        <authorList>
            <person name="Goeker M."/>
        </authorList>
    </citation>
    <scope>NUCLEOTIDE SEQUENCE [LARGE SCALE GENOMIC DNA]</scope>
    <source>
        <strain evidence="3 4">DSM 27148</strain>
    </source>
</reference>
<dbReference type="Proteomes" id="UP000283387">
    <property type="component" value="Unassembled WGS sequence"/>
</dbReference>
<feature type="domain" description="Thioredoxin" evidence="2">
    <location>
        <begin position="18"/>
        <end position="159"/>
    </location>
</feature>